<accession>A0A0D7AXM3</accession>
<dbReference type="AlphaFoldDB" id="A0A0D7AXM3"/>
<sequence>MAFPPMYDSRRMSVRAGLAPARSELPAYSQQRPLRRATLGAPLQPPREPTAHSFQLLTSAGQPWAALRLYSHAKSSKSLPSFHEKEKLNGSVDLSLDRGDSVSAICVRVLGRVFTDGGCNAFLNMTVPLFGKDVSSENRSPTPVELIGRHSFPFAIVLPRTLDIESKSGVVRTCPLPETFLERHLSVSVQYDLQVSISRGKLKTDTSIQTTFCYTPSSRPDPASRQRQYSYDRNLPLVGPEQDPEGWFTCDPIRARGKVAKTKADVSCLLSLAKPMCYTRGSPIPLTLSLYCENTAALNAIDVPGQIQVSLNRRVKYTKRSGSKEKEVIEKVGTASWWTKGSDNSGTTRVYDGEIKLAKDMRSSSDVGQLSVSYFVALHPFECLGMKAKGDPLAIVPVSIATTHAKGPRPISYAPPVYDGPVKDESRHDFYMPYLAGGNGFSVPI</sequence>
<dbReference type="OrthoDB" id="3162660at2759"/>
<dbReference type="EMBL" id="KN880834">
    <property type="protein sequence ID" value="KIY62026.1"/>
    <property type="molecule type" value="Genomic_DNA"/>
</dbReference>
<organism evidence="1 2">
    <name type="scientific">Cylindrobasidium torrendii FP15055 ss-10</name>
    <dbReference type="NCBI Taxonomy" id="1314674"/>
    <lineage>
        <taxon>Eukaryota</taxon>
        <taxon>Fungi</taxon>
        <taxon>Dikarya</taxon>
        <taxon>Basidiomycota</taxon>
        <taxon>Agaricomycotina</taxon>
        <taxon>Agaricomycetes</taxon>
        <taxon>Agaricomycetidae</taxon>
        <taxon>Agaricales</taxon>
        <taxon>Marasmiineae</taxon>
        <taxon>Physalacriaceae</taxon>
        <taxon>Cylindrobasidium</taxon>
    </lineage>
</organism>
<dbReference type="Gene3D" id="2.60.40.640">
    <property type="match status" value="1"/>
</dbReference>
<evidence type="ECO:0008006" key="3">
    <source>
        <dbReference type="Google" id="ProtNLM"/>
    </source>
</evidence>
<dbReference type="STRING" id="1314674.A0A0D7AXM3"/>
<evidence type="ECO:0000313" key="2">
    <source>
        <dbReference type="Proteomes" id="UP000054007"/>
    </source>
</evidence>
<dbReference type="InterPro" id="IPR014752">
    <property type="entry name" value="Arrestin-like_C"/>
</dbReference>
<dbReference type="Proteomes" id="UP000054007">
    <property type="component" value="Unassembled WGS sequence"/>
</dbReference>
<protein>
    <recommendedName>
        <fullName evidence="3">Arrestin-like N-terminal domain-containing protein</fullName>
    </recommendedName>
</protein>
<reference evidence="1 2" key="1">
    <citation type="journal article" date="2015" name="Fungal Genet. Biol.">
        <title>Evolution of novel wood decay mechanisms in Agaricales revealed by the genome sequences of Fistulina hepatica and Cylindrobasidium torrendii.</title>
        <authorList>
            <person name="Floudas D."/>
            <person name="Held B.W."/>
            <person name="Riley R."/>
            <person name="Nagy L.G."/>
            <person name="Koehler G."/>
            <person name="Ransdell A.S."/>
            <person name="Younus H."/>
            <person name="Chow J."/>
            <person name="Chiniquy J."/>
            <person name="Lipzen A."/>
            <person name="Tritt A."/>
            <person name="Sun H."/>
            <person name="Haridas S."/>
            <person name="LaButti K."/>
            <person name="Ohm R.A."/>
            <person name="Kues U."/>
            <person name="Blanchette R.A."/>
            <person name="Grigoriev I.V."/>
            <person name="Minto R.E."/>
            <person name="Hibbett D.S."/>
        </authorList>
    </citation>
    <scope>NUCLEOTIDE SEQUENCE [LARGE SCALE GENOMIC DNA]</scope>
    <source>
        <strain evidence="1 2">FP15055 ss-10</strain>
    </source>
</reference>
<name>A0A0D7AXM3_9AGAR</name>
<evidence type="ECO:0000313" key="1">
    <source>
        <dbReference type="EMBL" id="KIY62026.1"/>
    </source>
</evidence>
<proteinExistence type="predicted"/>
<gene>
    <name evidence="1" type="ORF">CYLTODRAFT_459351</name>
</gene>
<keyword evidence="2" id="KW-1185">Reference proteome</keyword>